<dbReference type="InterPro" id="IPR003439">
    <property type="entry name" value="ABC_transporter-like_ATP-bd"/>
</dbReference>
<keyword evidence="5 7" id="KW-1133">Transmembrane helix</keyword>
<feature type="domain" description="ABC transporter" evidence="8">
    <location>
        <begin position="351"/>
        <end position="586"/>
    </location>
</feature>
<dbReference type="SUPFAM" id="SSF52540">
    <property type="entry name" value="P-loop containing nucleoside triphosphate hydrolases"/>
    <property type="match status" value="1"/>
</dbReference>
<feature type="domain" description="ABC transmembrane type-1" evidence="9">
    <location>
        <begin position="21"/>
        <end position="318"/>
    </location>
</feature>
<dbReference type="InterPro" id="IPR011527">
    <property type="entry name" value="ABC1_TM_dom"/>
</dbReference>
<organism evidence="10 11">
    <name type="scientific">Moheibacter stercoris</name>
    <dbReference type="NCBI Taxonomy" id="1628251"/>
    <lineage>
        <taxon>Bacteria</taxon>
        <taxon>Pseudomonadati</taxon>
        <taxon>Bacteroidota</taxon>
        <taxon>Flavobacteriia</taxon>
        <taxon>Flavobacteriales</taxon>
        <taxon>Weeksellaceae</taxon>
        <taxon>Moheibacter</taxon>
    </lineage>
</organism>
<dbReference type="Proteomes" id="UP001549146">
    <property type="component" value="Unassembled WGS sequence"/>
</dbReference>
<feature type="transmembrane region" description="Helical" evidence="7">
    <location>
        <begin position="153"/>
        <end position="172"/>
    </location>
</feature>
<evidence type="ECO:0000259" key="9">
    <source>
        <dbReference type="PROSITE" id="PS50929"/>
    </source>
</evidence>
<dbReference type="InterPro" id="IPR027417">
    <property type="entry name" value="P-loop_NTPase"/>
</dbReference>
<proteinExistence type="predicted"/>
<dbReference type="InterPro" id="IPR003593">
    <property type="entry name" value="AAA+_ATPase"/>
</dbReference>
<dbReference type="SUPFAM" id="SSF90123">
    <property type="entry name" value="ABC transporter transmembrane region"/>
    <property type="match status" value="1"/>
</dbReference>
<dbReference type="GO" id="GO:0016787">
    <property type="term" value="F:hydrolase activity"/>
    <property type="evidence" value="ECO:0007669"/>
    <property type="project" value="UniProtKB-KW"/>
</dbReference>
<dbReference type="Pfam" id="PF00005">
    <property type="entry name" value="ABC_tran"/>
    <property type="match status" value="1"/>
</dbReference>
<evidence type="ECO:0000256" key="6">
    <source>
        <dbReference type="ARBA" id="ARBA00023136"/>
    </source>
</evidence>
<keyword evidence="10" id="KW-0378">Hydrolase</keyword>
<dbReference type="PROSITE" id="PS50929">
    <property type="entry name" value="ABC_TM1F"/>
    <property type="match status" value="1"/>
</dbReference>
<keyword evidence="11" id="KW-1185">Reference proteome</keyword>
<name>A0ABV2LYG6_9FLAO</name>
<dbReference type="EMBL" id="JBEPMO010000015">
    <property type="protein sequence ID" value="MET3732587.1"/>
    <property type="molecule type" value="Genomic_DNA"/>
</dbReference>
<keyword evidence="4 10" id="KW-0067">ATP-binding</keyword>
<protein>
    <submittedName>
        <fullName evidence="10">Subfamily B ATP-binding cassette protein MsbA</fullName>
        <ecNumber evidence="10">3.6.3.-</ecNumber>
    </submittedName>
</protein>
<feature type="transmembrane region" description="Helical" evidence="7">
    <location>
        <begin position="69"/>
        <end position="89"/>
    </location>
</feature>
<evidence type="ECO:0000256" key="3">
    <source>
        <dbReference type="ARBA" id="ARBA00022741"/>
    </source>
</evidence>
<dbReference type="Pfam" id="PF00664">
    <property type="entry name" value="ABC_membrane"/>
    <property type="match status" value="1"/>
</dbReference>
<dbReference type="Gene3D" id="3.40.50.300">
    <property type="entry name" value="P-loop containing nucleotide triphosphate hydrolases"/>
    <property type="match status" value="1"/>
</dbReference>
<dbReference type="PANTHER" id="PTHR24221:SF654">
    <property type="entry name" value="ATP-BINDING CASSETTE SUB-FAMILY B MEMBER 6"/>
    <property type="match status" value="1"/>
</dbReference>
<evidence type="ECO:0000256" key="1">
    <source>
        <dbReference type="ARBA" id="ARBA00004651"/>
    </source>
</evidence>
<evidence type="ECO:0000256" key="2">
    <source>
        <dbReference type="ARBA" id="ARBA00022692"/>
    </source>
</evidence>
<reference evidence="10 11" key="1">
    <citation type="submission" date="2024-06" db="EMBL/GenBank/DDBJ databases">
        <title>Genomic Encyclopedia of Type Strains, Phase IV (KMG-IV): sequencing the most valuable type-strain genomes for metagenomic binning, comparative biology and taxonomic classification.</title>
        <authorList>
            <person name="Goeker M."/>
        </authorList>
    </citation>
    <scope>NUCLEOTIDE SEQUENCE [LARGE SCALE GENOMIC DNA]</scope>
    <source>
        <strain evidence="10 11">DSM 29388</strain>
    </source>
</reference>
<dbReference type="PROSITE" id="PS00211">
    <property type="entry name" value="ABC_TRANSPORTER_1"/>
    <property type="match status" value="1"/>
</dbReference>
<evidence type="ECO:0000256" key="4">
    <source>
        <dbReference type="ARBA" id="ARBA00022840"/>
    </source>
</evidence>
<keyword evidence="2 7" id="KW-0812">Transmembrane</keyword>
<dbReference type="SMART" id="SM00382">
    <property type="entry name" value="AAA"/>
    <property type="match status" value="1"/>
</dbReference>
<feature type="transmembrane region" description="Helical" evidence="7">
    <location>
        <begin position="178"/>
        <end position="196"/>
    </location>
</feature>
<dbReference type="PROSITE" id="PS50893">
    <property type="entry name" value="ABC_TRANSPORTER_2"/>
    <property type="match status" value="1"/>
</dbReference>
<feature type="transmembrane region" description="Helical" evidence="7">
    <location>
        <begin position="20"/>
        <end position="49"/>
    </location>
</feature>
<dbReference type="InterPro" id="IPR039421">
    <property type="entry name" value="Type_1_exporter"/>
</dbReference>
<feature type="transmembrane region" description="Helical" evidence="7">
    <location>
        <begin position="269"/>
        <end position="300"/>
    </location>
</feature>
<evidence type="ECO:0000259" key="8">
    <source>
        <dbReference type="PROSITE" id="PS50893"/>
    </source>
</evidence>
<gene>
    <name evidence="10" type="ORF">ABID46_002177</name>
</gene>
<dbReference type="EC" id="3.6.3.-" evidence="10"/>
<accession>A0ABV2LYG6</accession>
<evidence type="ECO:0000313" key="11">
    <source>
        <dbReference type="Proteomes" id="UP001549146"/>
    </source>
</evidence>
<dbReference type="RefSeq" id="WP_354509953.1">
    <property type="nucleotide sequence ID" value="NZ_JBEPMO010000015.1"/>
</dbReference>
<dbReference type="InterPro" id="IPR036640">
    <property type="entry name" value="ABC1_TM_sf"/>
</dbReference>
<comment type="subcellular location">
    <subcellularLocation>
        <location evidence="1">Cell membrane</location>
        <topology evidence="1">Multi-pass membrane protein</topology>
    </subcellularLocation>
</comment>
<evidence type="ECO:0000256" key="7">
    <source>
        <dbReference type="SAM" id="Phobius"/>
    </source>
</evidence>
<keyword evidence="6 7" id="KW-0472">Membrane</keyword>
<dbReference type="GO" id="GO:0005524">
    <property type="term" value="F:ATP binding"/>
    <property type="evidence" value="ECO:0007669"/>
    <property type="project" value="UniProtKB-KW"/>
</dbReference>
<dbReference type="InterPro" id="IPR017871">
    <property type="entry name" value="ABC_transporter-like_CS"/>
</dbReference>
<sequence>MDFKLFKYFKDFNKLSSTNLVVFVIFNFFVGLLDGIGLVMFIPLLYFAIKNDDTQSLGNMEYIVNAFQYFNVPINLISVLVLMVLLFFVKGIMAYIRSLLSIKIQQSSARTIRFQLIDSLQRLSYEGFSKVDSGYIQNNMTTETNRYISAINIYLACLQNISMMLIYVFMAIFADWKFAVLVVIGGLLTNIVFKYLNHYTTIYGQKLSNIGRNFQNYLIQNIINFKYLKATNYYEIYNEKLKREILLSENTQYKIGRISAISDNLREPLIILIISIVMVVQLYFLNGNMIHMMAAILLFYRSLNHLTTFQGFWNKFLANIPAKFSIDSMMHSFSTFSEPKGHNKISRIGAIEIKDLNFSYGDRKILDSINITIKNKSSIALVGESGAGKTTLANIIGGLIEPKSGQVIIDGEQISQIDIKSFRNKVGYVTQEPVIFDDTLFNNITFWQEKNDENLAKFWKVIERASLKEFFEAHDNNEDLPLGSNGILISGGQKQRISIARELYKDIDLIILDEATSALDSETEKYIKEQIDNLSGKATMVIIAHRLSTIKNTDIIFLMENGKIVEFGSYEELYQKSSKFQSMVKLQNLAYD</sequence>
<comment type="caution">
    <text evidence="10">The sequence shown here is derived from an EMBL/GenBank/DDBJ whole genome shotgun (WGS) entry which is preliminary data.</text>
</comment>
<keyword evidence="3" id="KW-0547">Nucleotide-binding</keyword>
<dbReference type="Gene3D" id="1.20.1560.10">
    <property type="entry name" value="ABC transporter type 1, transmembrane domain"/>
    <property type="match status" value="1"/>
</dbReference>
<evidence type="ECO:0000256" key="5">
    <source>
        <dbReference type="ARBA" id="ARBA00022989"/>
    </source>
</evidence>
<evidence type="ECO:0000313" key="10">
    <source>
        <dbReference type="EMBL" id="MET3732587.1"/>
    </source>
</evidence>
<dbReference type="PANTHER" id="PTHR24221">
    <property type="entry name" value="ATP-BINDING CASSETTE SUB-FAMILY B"/>
    <property type="match status" value="1"/>
</dbReference>